<keyword evidence="1" id="KW-0547">Nucleotide-binding</keyword>
<dbReference type="InterPro" id="IPR013126">
    <property type="entry name" value="Hsp_70_fam"/>
</dbReference>
<keyword evidence="6" id="KW-1185">Reference proteome</keyword>
<feature type="region of interest" description="Disordered" evidence="4">
    <location>
        <begin position="368"/>
        <end position="426"/>
    </location>
</feature>
<evidence type="ECO:0000256" key="3">
    <source>
        <dbReference type="ARBA" id="ARBA00023186"/>
    </source>
</evidence>
<proteinExistence type="predicted"/>
<feature type="compositionally biased region" description="Low complexity" evidence="4">
    <location>
        <begin position="534"/>
        <end position="560"/>
    </location>
</feature>
<keyword evidence="3" id="KW-0143">Chaperone</keyword>
<protein>
    <submittedName>
        <fullName evidence="5">Hsp70 family protein</fullName>
    </submittedName>
</protein>
<sequence length="607" mass="61354">MTERLALGITVGASNSVAVATPGDGSDYDRGHSGDTVITHPSVLRLAPQAAPAFGSGARPTGRHSSDVVLEGFLARVGDPVDILAEDGTAHSAADLVATAVGCLIDEIGAGAAHSMVACHPAWWSRHTVDVQRAALDRAGLREVTLVPEPTASVRWLEAAHGPLGDGTVVVYDLGASGLTVSVVRTGAQAAVLGAPLRTTDVAGAEFDLLTMRYVLANALRGNDFDPFDPVVERELSALRDRCRYAKEELSTNTATVVPVRLNPDDDHAENIRLVRDELEDLLRGPLLTSLDLIRDAVHRAGLDIGNIGRVLLTGGGGAIPLVAELISTEFALPVVAAPQPRLTSALGAAELAADLLSVTVDRTPVAAMGSNAKTEELPTVPRPIEKSANSSRVTSSAVASGGLSHDDTVPKKTLPGTSDRPRRRLSGRQRAAIIAGAALVLGALATGTVAIGTGAQPGPTSPASSDPTTTPGASVVAATSDGNPTGSATTSAKDSPVGSPNPKPAAGQPGSAATSTVAAASSQPVAGESTDGQTTQSQPAPGQPATQPTAEAPATQTQPAPQPQPAPQTQVQVPTVPSLPTNTLGDAVGDTVGGVVSALPKIPGGR</sequence>
<feature type="region of interest" description="Disordered" evidence="4">
    <location>
        <begin position="456"/>
        <end position="592"/>
    </location>
</feature>
<organism evidence="5 6">
    <name type="scientific">Nocardia vinacea</name>
    <dbReference type="NCBI Taxonomy" id="96468"/>
    <lineage>
        <taxon>Bacteria</taxon>
        <taxon>Bacillati</taxon>
        <taxon>Actinomycetota</taxon>
        <taxon>Actinomycetes</taxon>
        <taxon>Mycobacteriales</taxon>
        <taxon>Nocardiaceae</taxon>
        <taxon>Nocardia</taxon>
    </lineage>
</organism>
<keyword evidence="2" id="KW-0067">ATP-binding</keyword>
<dbReference type="PANTHER" id="PTHR42749:SF1">
    <property type="entry name" value="CELL SHAPE-DETERMINING PROTEIN MREB"/>
    <property type="match status" value="1"/>
</dbReference>
<reference evidence="5" key="1">
    <citation type="submission" date="2022-10" db="EMBL/GenBank/DDBJ databases">
        <title>The complete genomes of actinobacterial strains from the NBC collection.</title>
        <authorList>
            <person name="Joergensen T.S."/>
            <person name="Alvarez Arevalo M."/>
            <person name="Sterndorff E.B."/>
            <person name="Faurdal D."/>
            <person name="Vuksanovic O."/>
            <person name="Mourched A.-S."/>
            <person name="Charusanti P."/>
            <person name="Shaw S."/>
            <person name="Blin K."/>
            <person name="Weber T."/>
        </authorList>
    </citation>
    <scope>NUCLEOTIDE SEQUENCE</scope>
    <source>
        <strain evidence="5">NBC_01482</strain>
    </source>
</reference>
<dbReference type="Gene3D" id="3.30.420.40">
    <property type="match status" value="2"/>
</dbReference>
<feature type="compositionally biased region" description="Low complexity" evidence="4">
    <location>
        <begin position="458"/>
        <end position="475"/>
    </location>
</feature>
<evidence type="ECO:0000313" key="5">
    <source>
        <dbReference type="EMBL" id="WUV50406.1"/>
    </source>
</evidence>
<feature type="compositionally biased region" description="Low complexity" evidence="4">
    <location>
        <begin position="568"/>
        <end position="577"/>
    </location>
</feature>
<name>A0ABZ1Z8N6_9NOCA</name>
<dbReference type="PANTHER" id="PTHR42749">
    <property type="entry name" value="CELL SHAPE-DETERMINING PROTEIN MREB"/>
    <property type="match status" value="1"/>
</dbReference>
<dbReference type="Gene3D" id="3.90.640.10">
    <property type="entry name" value="Actin, Chain A, domain 4"/>
    <property type="match status" value="1"/>
</dbReference>
<feature type="compositionally biased region" description="Polar residues" evidence="4">
    <location>
        <begin position="481"/>
        <end position="494"/>
    </location>
</feature>
<dbReference type="Proteomes" id="UP001432062">
    <property type="component" value="Chromosome"/>
</dbReference>
<dbReference type="InterPro" id="IPR043129">
    <property type="entry name" value="ATPase_NBD"/>
</dbReference>
<evidence type="ECO:0000256" key="1">
    <source>
        <dbReference type="ARBA" id="ARBA00022741"/>
    </source>
</evidence>
<gene>
    <name evidence="5" type="ORF">OG563_20715</name>
</gene>
<dbReference type="Pfam" id="PF00012">
    <property type="entry name" value="HSP70"/>
    <property type="match status" value="1"/>
</dbReference>
<evidence type="ECO:0000313" key="6">
    <source>
        <dbReference type="Proteomes" id="UP001432062"/>
    </source>
</evidence>
<feature type="compositionally biased region" description="Low complexity" evidence="4">
    <location>
        <begin position="512"/>
        <end position="523"/>
    </location>
</feature>
<dbReference type="SUPFAM" id="SSF53067">
    <property type="entry name" value="Actin-like ATPase domain"/>
    <property type="match status" value="2"/>
</dbReference>
<feature type="compositionally biased region" description="Polar residues" evidence="4">
    <location>
        <begin position="388"/>
        <end position="399"/>
    </location>
</feature>
<dbReference type="EMBL" id="CP109441">
    <property type="protein sequence ID" value="WUV50406.1"/>
    <property type="molecule type" value="Genomic_DNA"/>
</dbReference>
<accession>A0ABZ1Z8N6</accession>
<evidence type="ECO:0000256" key="4">
    <source>
        <dbReference type="SAM" id="MobiDB-lite"/>
    </source>
</evidence>
<evidence type="ECO:0000256" key="2">
    <source>
        <dbReference type="ARBA" id="ARBA00022840"/>
    </source>
</evidence>
<dbReference type="RefSeq" id="WP_329415180.1">
    <property type="nucleotide sequence ID" value="NZ_CP109441.1"/>
</dbReference>